<dbReference type="SUPFAM" id="SSF53474">
    <property type="entry name" value="alpha/beta-Hydrolases"/>
    <property type="match status" value="1"/>
</dbReference>
<accession>A0A5C5R9L3</accession>
<dbReference type="EMBL" id="VIGW01000003">
    <property type="protein sequence ID" value="TWS19789.1"/>
    <property type="molecule type" value="Genomic_DNA"/>
</dbReference>
<dbReference type="Gene3D" id="3.40.50.1820">
    <property type="entry name" value="alpha/beta hydrolase"/>
    <property type="match status" value="1"/>
</dbReference>
<reference evidence="1 2" key="1">
    <citation type="submission" date="2019-06" db="EMBL/GenBank/DDBJ databases">
        <title>Tsukamurella conjunctivitidis sp. nov., Tsukamurella assacharolytica sp. nov. and Tsukamurella sputae sp. nov. isolated from patients with conjunctivitis, bacteraemia (lymphoma) and respiratory infection (sputum) in Hong Kong.</title>
        <authorList>
            <person name="Teng J.L.L."/>
            <person name="Lee H.H."/>
            <person name="Fong J.Y.H."/>
            <person name="Fok K.M.N."/>
            <person name="Lau S.K.P."/>
            <person name="Woo P.C.Y."/>
        </authorList>
    </citation>
    <scope>NUCLEOTIDE SEQUENCE [LARGE SCALE GENOMIC DNA]</scope>
    <source>
        <strain evidence="1 2">HKU71</strain>
    </source>
</reference>
<protein>
    <submittedName>
        <fullName evidence="1">Alpha/beta hydrolase</fullName>
    </submittedName>
</protein>
<dbReference type="Proteomes" id="UP000317291">
    <property type="component" value="Unassembled WGS sequence"/>
</dbReference>
<keyword evidence="2" id="KW-1185">Reference proteome</keyword>
<comment type="caution">
    <text evidence="1">The sequence shown here is derived from an EMBL/GenBank/DDBJ whole genome shotgun (WGS) entry which is preliminary data.</text>
</comment>
<dbReference type="InterPro" id="IPR029058">
    <property type="entry name" value="AB_hydrolase_fold"/>
</dbReference>
<gene>
    <name evidence="1" type="ORF">FK529_06435</name>
</gene>
<evidence type="ECO:0000313" key="1">
    <source>
        <dbReference type="EMBL" id="TWS19789.1"/>
    </source>
</evidence>
<feature type="non-terminal residue" evidence="1">
    <location>
        <position position="110"/>
    </location>
</feature>
<sequence length="110" mass="11585">MHSTEPPLEQRTYFGPADAPLYGALHLPASRRVRGTVLLVPPLAKEQYDALRGLRRLAALLAADGFAALRFDYLGTGDSAGAAGLPDAAEGWIASVRHADAYLRALGAGT</sequence>
<organism evidence="1 2">
    <name type="scientific">Tsukamurella asaccharolytica</name>
    <dbReference type="NCBI Taxonomy" id="2592067"/>
    <lineage>
        <taxon>Bacteria</taxon>
        <taxon>Bacillati</taxon>
        <taxon>Actinomycetota</taxon>
        <taxon>Actinomycetes</taxon>
        <taxon>Mycobacteriales</taxon>
        <taxon>Tsukamurellaceae</taxon>
        <taxon>Tsukamurella</taxon>
    </lineage>
</organism>
<proteinExistence type="predicted"/>
<evidence type="ECO:0000313" key="2">
    <source>
        <dbReference type="Proteomes" id="UP000317291"/>
    </source>
</evidence>
<keyword evidence="1" id="KW-0378">Hydrolase</keyword>
<name>A0A5C5R9L3_9ACTN</name>
<dbReference type="AlphaFoldDB" id="A0A5C5R9L3"/>
<dbReference type="GO" id="GO:0016787">
    <property type="term" value="F:hydrolase activity"/>
    <property type="evidence" value="ECO:0007669"/>
    <property type="project" value="UniProtKB-KW"/>
</dbReference>